<protein>
    <recommendedName>
        <fullName evidence="4">Lipoprotein</fullName>
    </recommendedName>
</protein>
<sequence>MMKMKYYLILSCLLVLFSACRKTFECTCTETAQGTEVGAVADKFQAFTVKKAKDRCTDMEQSYEQDTVTIDRECILTVE</sequence>
<comment type="caution">
    <text evidence="2">The sequence shown here is derived from an EMBL/GenBank/DDBJ whole genome shotgun (WGS) entry which is preliminary data.</text>
</comment>
<keyword evidence="1" id="KW-0732">Signal</keyword>
<dbReference type="EMBL" id="QKSB01000001">
    <property type="protein sequence ID" value="PZE18412.1"/>
    <property type="molecule type" value="Genomic_DNA"/>
</dbReference>
<dbReference type="PROSITE" id="PS51257">
    <property type="entry name" value="PROKAR_LIPOPROTEIN"/>
    <property type="match status" value="1"/>
</dbReference>
<name>A0A2W1NRZ3_9FLAO</name>
<gene>
    <name evidence="2" type="ORF">DNU06_00830</name>
</gene>
<organism evidence="2 3">
    <name type="scientific">Putridiphycobacter roseus</name>
    <dbReference type="NCBI Taxonomy" id="2219161"/>
    <lineage>
        <taxon>Bacteria</taxon>
        <taxon>Pseudomonadati</taxon>
        <taxon>Bacteroidota</taxon>
        <taxon>Flavobacteriia</taxon>
        <taxon>Flavobacteriales</taxon>
        <taxon>Crocinitomicaceae</taxon>
        <taxon>Putridiphycobacter</taxon>
    </lineage>
</organism>
<dbReference type="AlphaFoldDB" id="A0A2W1NRZ3"/>
<evidence type="ECO:0000313" key="3">
    <source>
        <dbReference type="Proteomes" id="UP000249248"/>
    </source>
</evidence>
<evidence type="ECO:0000313" key="2">
    <source>
        <dbReference type="EMBL" id="PZE18412.1"/>
    </source>
</evidence>
<dbReference type="Proteomes" id="UP000249248">
    <property type="component" value="Unassembled WGS sequence"/>
</dbReference>
<proteinExistence type="predicted"/>
<evidence type="ECO:0008006" key="4">
    <source>
        <dbReference type="Google" id="ProtNLM"/>
    </source>
</evidence>
<accession>A0A2W1NRZ3</accession>
<feature type="chain" id="PRO_5015920637" description="Lipoprotein" evidence="1">
    <location>
        <begin position="24"/>
        <end position="79"/>
    </location>
</feature>
<feature type="signal peptide" evidence="1">
    <location>
        <begin position="1"/>
        <end position="23"/>
    </location>
</feature>
<keyword evidence="3" id="KW-1185">Reference proteome</keyword>
<evidence type="ECO:0000256" key="1">
    <source>
        <dbReference type="SAM" id="SignalP"/>
    </source>
</evidence>
<reference evidence="2 3" key="1">
    <citation type="submission" date="2018-06" db="EMBL/GenBank/DDBJ databases">
        <title>The draft genome sequence of Crocinitomix sp. SM1701.</title>
        <authorList>
            <person name="Zhang X."/>
        </authorList>
    </citation>
    <scope>NUCLEOTIDE SEQUENCE [LARGE SCALE GENOMIC DNA]</scope>
    <source>
        <strain evidence="2 3">SM1701</strain>
    </source>
</reference>